<keyword evidence="2" id="KW-1185">Reference proteome</keyword>
<sequence length="78" mass="8205">MVCPTPLGSVAKKLEAAGLPTPQAEAIADAFREATSEEVVTRDYLDARLEAAKGDLIKWVAGLLMAQAVLIAALVKLL</sequence>
<dbReference type="OrthoDB" id="5771482at2"/>
<protein>
    <recommendedName>
        <fullName evidence="3">DUF1640 domain-containing protein</fullName>
    </recommendedName>
</protein>
<accession>A0A2K8UGV7</accession>
<dbReference type="AlphaFoldDB" id="A0A2K8UGV7"/>
<proteinExistence type="predicted"/>
<organism evidence="1 2">
    <name type="scientific">Candidatus Thiodictyon syntrophicum</name>
    <dbReference type="NCBI Taxonomy" id="1166950"/>
    <lineage>
        <taxon>Bacteria</taxon>
        <taxon>Pseudomonadati</taxon>
        <taxon>Pseudomonadota</taxon>
        <taxon>Gammaproteobacteria</taxon>
        <taxon>Chromatiales</taxon>
        <taxon>Chromatiaceae</taxon>
        <taxon>Thiodictyon</taxon>
    </lineage>
</organism>
<reference evidence="1 2" key="1">
    <citation type="submission" date="2017-03" db="EMBL/GenBank/DDBJ databases">
        <title>Complete genome sequence of Candidatus 'Thiodictyon syntrophicum' sp. nov. strain Cad16T, a photolithoautotroph purple sulfur bacterium isolated from an alpine meromictic lake.</title>
        <authorList>
            <person name="Luedin S.M."/>
            <person name="Pothier J.F."/>
            <person name="Danza F."/>
            <person name="Storelli N."/>
            <person name="Wittwer M."/>
            <person name="Tonolla M."/>
        </authorList>
    </citation>
    <scope>NUCLEOTIDE SEQUENCE [LARGE SCALE GENOMIC DNA]</scope>
    <source>
        <strain evidence="1 2">Cad16T</strain>
    </source>
</reference>
<dbReference type="KEGG" id="tsy:THSYN_15020"/>
<dbReference type="EMBL" id="CP020370">
    <property type="protein sequence ID" value="AUB84785.1"/>
    <property type="molecule type" value="Genomic_DNA"/>
</dbReference>
<evidence type="ECO:0008006" key="3">
    <source>
        <dbReference type="Google" id="ProtNLM"/>
    </source>
</evidence>
<evidence type="ECO:0000313" key="1">
    <source>
        <dbReference type="EMBL" id="AUB84785.1"/>
    </source>
</evidence>
<gene>
    <name evidence="1" type="ORF">THSYN_15020</name>
</gene>
<dbReference type="Proteomes" id="UP000232638">
    <property type="component" value="Chromosome"/>
</dbReference>
<name>A0A2K8UGV7_9GAMM</name>
<evidence type="ECO:0000313" key="2">
    <source>
        <dbReference type="Proteomes" id="UP000232638"/>
    </source>
</evidence>